<name>A0A143BLJ8_9BACT</name>
<keyword evidence="1" id="KW-0732">Signal</keyword>
<dbReference type="InterPro" id="IPR036928">
    <property type="entry name" value="AS_sf"/>
</dbReference>
<organism evidence="3 4">
    <name type="scientific">Gemmatimonas phototrophica</name>
    <dbReference type="NCBI Taxonomy" id="1379270"/>
    <lineage>
        <taxon>Bacteria</taxon>
        <taxon>Pseudomonadati</taxon>
        <taxon>Gemmatimonadota</taxon>
        <taxon>Gemmatimonadia</taxon>
        <taxon>Gemmatimonadales</taxon>
        <taxon>Gemmatimonadaceae</taxon>
        <taxon>Gemmatimonas</taxon>
    </lineage>
</organism>
<protein>
    <submittedName>
        <fullName evidence="3">Amidase</fullName>
    </submittedName>
</protein>
<dbReference type="RefSeq" id="WP_043579520.1">
    <property type="nucleotide sequence ID" value="NZ_CP011454.1"/>
</dbReference>
<dbReference type="Proteomes" id="UP000076404">
    <property type="component" value="Chromosome"/>
</dbReference>
<dbReference type="Gene3D" id="3.90.1300.10">
    <property type="entry name" value="Amidase signature (AS) domain"/>
    <property type="match status" value="1"/>
</dbReference>
<evidence type="ECO:0000313" key="4">
    <source>
        <dbReference type="Proteomes" id="UP000076404"/>
    </source>
</evidence>
<accession>A0A143BLJ8</accession>
<sequence>MRLSFVLLCLAPVALSAQRPARATFPAETASVHTVRTALASKRITCRSLVQQYLARIEALDKQGPAINSIVLVNPAALQVADSLDAHAAAGKPVGPLHCIPLIVKDNFETRGLQTTAGSLALEGWTPLQDATMVRQVKAAGAIVLAKSNLAEWAFTPYETVSSILPGYTRNPYALDRVTAGSSGGTAAAVAAGFGTLGLGTDTGNSIRGPSAHQALVGIRSTMGLTSRAGVVPLNATADVAGPMARSVADAVTVFDVIAHSDPADTVTAPADARRAVSYLDALRPGALRGARIGVLRQAYDRPTLDPEVKGVFERAVADLRRAGAIVLDTVAVDSLDAIQRLQQGGCNRFKADLERYLAARAPNAPVKTIDQILRSRRFHPTVEPRLRDAAQVTQAPEESSGCQSRERVRSALRVAVTQLMDSLQLDAMVYPTWSNPPRLIGDLNSPHGDNSQLFSPTTGFPAITVPMGYTRQNRLPAGVSFFGRAWSEARLISLAYDYEQQTRHWRVPTLR</sequence>
<evidence type="ECO:0000256" key="1">
    <source>
        <dbReference type="SAM" id="SignalP"/>
    </source>
</evidence>
<reference evidence="3 4" key="1">
    <citation type="journal article" date="2014" name="Proc. Natl. Acad. Sci. U.S.A.">
        <title>Functional type 2 photosynthetic reaction centers found in the rare bacterial phylum Gemmatimonadetes.</title>
        <authorList>
            <person name="Zeng Y."/>
            <person name="Feng F."/>
            <person name="Medova H."/>
            <person name="Dean J."/>
            <person name="Koblizek M."/>
        </authorList>
    </citation>
    <scope>NUCLEOTIDE SEQUENCE [LARGE SCALE GENOMIC DNA]</scope>
    <source>
        <strain evidence="3 4">AP64</strain>
    </source>
</reference>
<proteinExistence type="predicted"/>
<dbReference type="eggNOG" id="COG0154">
    <property type="taxonomic scope" value="Bacteria"/>
</dbReference>
<dbReference type="Pfam" id="PF01425">
    <property type="entry name" value="Amidase"/>
    <property type="match status" value="1"/>
</dbReference>
<dbReference type="OrthoDB" id="9811471at2"/>
<dbReference type="EMBL" id="CP011454">
    <property type="protein sequence ID" value="AMW05483.1"/>
    <property type="molecule type" value="Genomic_DNA"/>
</dbReference>
<keyword evidence="4" id="KW-1185">Reference proteome</keyword>
<evidence type="ECO:0000313" key="3">
    <source>
        <dbReference type="EMBL" id="AMW05483.1"/>
    </source>
</evidence>
<dbReference type="AlphaFoldDB" id="A0A143BLJ8"/>
<feature type="domain" description="Amidase" evidence="2">
    <location>
        <begin position="49"/>
        <end position="492"/>
    </location>
</feature>
<reference evidence="3 4" key="2">
    <citation type="journal article" date="2016" name="Environ. Microbiol. Rep.">
        <title>Metagenomic evidence for the presence of phototrophic Gemmatimonadetes bacteria in diverse environments.</title>
        <authorList>
            <person name="Zeng Y."/>
            <person name="Baumbach J."/>
            <person name="Barbosa E.G."/>
            <person name="Azevedo V."/>
            <person name="Zhang C."/>
            <person name="Koblizek M."/>
        </authorList>
    </citation>
    <scope>NUCLEOTIDE SEQUENCE [LARGE SCALE GENOMIC DNA]</scope>
    <source>
        <strain evidence="3 4">AP64</strain>
    </source>
</reference>
<feature type="chain" id="PRO_5007506557" evidence="1">
    <location>
        <begin position="24"/>
        <end position="512"/>
    </location>
</feature>
<dbReference type="PANTHER" id="PTHR42678:SF34">
    <property type="entry name" value="OS04G0183300 PROTEIN"/>
    <property type="match status" value="1"/>
</dbReference>
<gene>
    <name evidence="3" type="ORF">GEMMAAP_13040</name>
</gene>
<dbReference type="PANTHER" id="PTHR42678">
    <property type="entry name" value="AMIDASE"/>
    <property type="match status" value="1"/>
</dbReference>
<dbReference type="SUPFAM" id="SSF75304">
    <property type="entry name" value="Amidase signature (AS) enzymes"/>
    <property type="match status" value="1"/>
</dbReference>
<dbReference type="InterPro" id="IPR023631">
    <property type="entry name" value="Amidase_dom"/>
</dbReference>
<feature type="signal peptide" evidence="1">
    <location>
        <begin position="1"/>
        <end position="23"/>
    </location>
</feature>
<dbReference type="KEGG" id="gph:GEMMAAP_13040"/>
<evidence type="ECO:0000259" key="2">
    <source>
        <dbReference type="Pfam" id="PF01425"/>
    </source>
</evidence>
<dbReference type="STRING" id="1379270.GEMMAAP_13040"/>